<dbReference type="Proteomes" id="UP000264492">
    <property type="component" value="Unassembled WGS sequence"/>
</dbReference>
<gene>
    <name evidence="3" type="ORF">DX914_01040</name>
</gene>
<evidence type="ECO:0000256" key="1">
    <source>
        <dbReference type="SAM" id="SignalP"/>
    </source>
</evidence>
<dbReference type="RefSeq" id="WP_115857232.1">
    <property type="nucleotide sequence ID" value="NZ_QTSU01000001.1"/>
</dbReference>
<dbReference type="AlphaFoldDB" id="A0A371K1H9"/>
<dbReference type="PRINTS" id="PR00412">
    <property type="entry name" value="EPOXHYDRLASE"/>
</dbReference>
<reference evidence="3 4" key="1">
    <citation type="submission" date="2018-08" db="EMBL/GenBank/DDBJ databases">
        <title>Lysobacter sp. zong2l5, whole genome shotgun sequence.</title>
        <authorList>
            <person name="Zhang X."/>
            <person name="Feng G."/>
            <person name="Zhu H."/>
        </authorList>
    </citation>
    <scope>NUCLEOTIDE SEQUENCE [LARGE SCALE GENOMIC DNA]</scope>
    <source>
        <strain evidence="4">zong2l5</strain>
    </source>
</reference>
<feature type="chain" id="PRO_5017051438" evidence="1">
    <location>
        <begin position="26"/>
        <end position="323"/>
    </location>
</feature>
<dbReference type="Gene3D" id="3.40.50.1820">
    <property type="entry name" value="alpha/beta hydrolase"/>
    <property type="match status" value="1"/>
</dbReference>
<feature type="signal peptide" evidence="1">
    <location>
        <begin position="1"/>
        <end position="25"/>
    </location>
</feature>
<dbReference type="OrthoDB" id="9780765at2"/>
<feature type="domain" description="AB hydrolase-1" evidence="2">
    <location>
        <begin position="65"/>
        <end position="289"/>
    </location>
</feature>
<proteinExistence type="predicted"/>
<dbReference type="InterPro" id="IPR050266">
    <property type="entry name" value="AB_hydrolase_sf"/>
</dbReference>
<organism evidence="3 4">
    <name type="scientific">Lysobacter silvisoli</name>
    <dbReference type="NCBI Taxonomy" id="2293254"/>
    <lineage>
        <taxon>Bacteria</taxon>
        <taxon>Pseudomonadati</taxon>
        <taxon>Pseudomonadota</taxon>
        <taxon>Gammaproteobacteria</taxon>
        <taxon>Lysobacterales</taxon>
        <taxon>Lysobacteraceae</taxon>
        <taxon>Lysobacter</taxon>
    </lineage>
</organism>
<dbReference type="EMBL" id="QTSU01000001">
    <property type="protein sequence ID" value="RDZ27789.1"/>
    <property type="molecule type" value="Genomic_DNA"/>
</dbReference>
<keyword evidence="4" id="KW-1185">Reference proteome</keyword>
<sequence length="323" mass="34381">MNRRRFLTATATTLAAGAFAGLAGAAAPASASAREAAVFHGARRYLSTRHGRIAYVERGRGAAALFLHGFPLNGYQWRGAIERLAPQRRCIAPDFLGLGHTEVAPGQSVAPDAQVDMLLALLDGLKVDRADVIASDSGGAVAQLLLARHPERVRSLLLANCDTEIECPPPAMLPVIALAREGKFVDQWLAPWLADKALARSKDGIGGMCYLDPNQPTDEALDAYFSPMVVSAASKQRVHDYATALDHNVLAGVAAGLAGSRAPVRVVWGMGDTIFSPAGLAHLQGAFGNLHGVRRLEGSKLFWPEERPDVVAEEAQRLWAAAE</sequence>
<accession>A0A371K1H9</accession>
<evidence type="ECO:0000259" key="2">
    <source>
        <dbReference type="Pfam" id="PF00561"/>
    </source>
</evidence>
<dbReference type="PROSITE" id="PS51318">
    <property type="entry name" value="TAT"/>
    <property type="match status" value="1"/>
</dbReference>
<dbReference type="InterPro" id="IPR006311">
    <property type="entry name" value="TAT_signal"/>
</dbReference>
<dbReference type="InterPro" id="IPR029058">
    <property type="entry name" value="AB_hydrolase_fold"/>
</dbReference>
<dbReference type="InterPro" id="IPR000073">
    <property type="entry name" value="AB_hydrolase_1"/>
</dbReference>
<comment type="caution">
    <text evidence="3">The sequence shown here is derived from an EMBL/GenBank/DDBJ whole genome shotgun (WGS) entry which is preliminary data.</text>
</comment>
<dbReference type="Pfam" id="PF00561">
    <property type="entry name" value="Abhydrolase_1"/>
    <property type="match status" value="1"/>
</dbReference>
<name>A0A371K1H9_9GAMM</name>
<keyword evidence="3" id="KW-0378">Hydrolase</keyword>
<dbReference type="SUPFAM" id="SSF53474">
    <property type="entry name" value="alpha/beta-Hydrolases"/>
    <property type="match status" value="1"/>
</dbReference>
<dbReference type="PRINTS" id="PR00111">
    <property type="entry name" value="ABHYDROLASE"/>
</dbReference>
<dbReference type="GO" id="GO:0016020">
    <property type="term" value="C:membrane"/>
    <property type="evidence" value="ECO:0007669"/>
    <property type="project" value="TreeGrafter"/>
</dbReference>
<dbReference type="GO" id="GO:0016787">
    <property type="term" value="F:hydrolase activity"/>
    <property type="evidence" value="ECO:0007669"/>
    <property type="project" value="UniProtKB-KW"/>
</dbReference>
<evidence type="ECO:0000313" key="3">
    <source>
        <dbReference type="EMBL" id="RDZ27789.1"/>
    </source>
</evidence>
<dbReference type="PANTHER" id="PTHR43798:SF24">
    <property type="entry name" value="CIS-3-ALKYL-4-ALKYLOXETAN-2-ONE DECARBOXYLASE"/>
    <property type="match status" value="1"/>
</dbReference>
<dbReference type="InterPro" id="IPR000639">
    <property type="entry name" value="Epox_hydrolase-like"/>
</dbReference>
<evidence type="ECO:0000313" key="4">
    <source>
        <dbReference type="Proteomes" id="UP000264492"/>
    </source>
</evidence>
<protein>
    <submittedName>
        <fullName evidence="3">Alpha/beta hydrolase</fullName>
    </submittedName>
</protein>
<dbReference type="PANTHER" id="PTHR43798">
    <property type="entry name" value="MONOACYLGLYCEROL LIPASE"/>
    <property type="match status" value="1"/>
</dbReference>
<keyword evidence="1" id="KW-0732">Signal</keyword>